<dbReference type="SMART" id="SM00872">
    <property type="entry name" value="Alpha-mann_mid"/>
    <property type="match status" value="1"/>
</dbReference>
<evidence type="ECO:0000259" key="5">
    <source>
        <dbReference type="SMART" id="SM00872"/>
    </source>
</evidence>
<dbReference type="Pfam" id="PF01074">
    <property type="entry name" value="Glyco_hydro_38N"/>
    <property type="match status" value="1"/>
</dbReference>
<dbReference type="Pfam" id="PF22907">
    <property type="entry name" value="Ams1-like_1st"/>
    <property type="match status" value="1"/>
</dbReference>
<dbReference type="Proteomes" id="UP001415169">
    <property type="component" value="Unassembled WGS sequence"/>
</dbReference>
<keyword evidence="2" id="KW-0479">Metal-binding</keyword>
<sequence length="1010" mass="109537">MHDDSALVRARIQRFLLERIAPAVHLATAPLEIAAWEVPDEPVPFAEATAAGASYAPFALGTAWGRPWGTTWFHVTGDVPDEWADAAAGRAVAEVVVDLGFSASHPGFQAEGLVWSPDGVIVKAIEPRNDFVPAGAPGERVDLYLEAASNPSVEGGWLFQPTPLGDKLTAGDAPIYELRRLELALRDTEVWQLQQEATALLGLADVLGPRTTRGAEILRALEDLVDGMDPRDIPGTAAAGRAALRPILEKPANASAHRVTAVGHAHIDSAWLWPVRETVRKVARTFSNVLQLMDEDPEFVFAASSAAQYQWMKDSYPELFERIRARVDEGRFVPVGGMWVESDTNLPGGEALARQFVAGTRFFQREFGVDTETVWLPDSFGYTGALPQIARAAGAQFFLTQKISWNETDVFPHHSFQWEGIDGTRIFTHFPPVNTYNSDLSAAELARSEANYAEKGRANAALVPFGYGDGGGGPTREMIAAGRVAADLEGSPRVRFATPGDFFRDAAAEYPDAPVWSGELYLEFHRGTYTSQARTKRGNRRSEHLLREAELWSAQAAVRAGAEYPYDELEVIWQTVLLNQFHDILPGSAIAWVYRVAEAEYARIAAQLEAVIERALAALAGAGDGGRRAAVANAGPFARDGVAPGAIGAAIEADAATAHPEGDGFVLENSLARFLFDAAGRLVSAVDAASGREAVPPGQRGAELQLFRDTPTQWDAWDVDRHYRRDGVVLDAPAHVELTATDAGPELRVSHRVGESRIDERITVVPGTATLQLALDVDWHERQRLLKLAFPVDVQASQAQSEIQFGHISRPLAENTSWDFARFETSAHRWVHVGEAGYGAVVANDAIYGHDITRVPREGGGVFTLVRQSLLRAPLFPDPESDQGAHRFTATFTPGAGIAEAIREGYRVNLPTRPAVGEVAPLVAVNNPAVVIEAVKLAEDRSGDVIVRLYESRGGRAAAAVELGFAAAEVYETDLLEQRVEAHALSGDAGSGIRLTVRPFEIVTLRVRRE</sequence>
<comment type="caution">
    <text evidence="6">The sequence shown here is derived from an EMBL/GenBank/DDBJ whole genome shotgun (WGS) entry which is preliminary data.</text>
</comment>
<name>A0ABP7ZJA7_9MICO</name>
<dbReference type="PANTHER" id="PTHR46017">
    <property type="entry name" value="ALPHA-MANNOSIDASE 2C1"/>
    <property type="match status" value="1"/>
</dbReference>
<evidence type="ECO:0000256" key="2">
    <source>
        <dbReference type="ARBA" id="ARBA00022723"/>
    </source>
</evidence>
<evidence type="ECO:0000256" key="1">
    <source>
        <dbReference type="ARBA" id="ARBA00009792"/>
    </source>
</evidence>
<dbReference type="InterPro" id="IPR028995">
    <property type="entry name" value="Glyco_hydro_57/38_cen_sf"/>
</dbReference>
<dbReference type="InterPro" id="IPR011013">
    <property type="entry name" value="Gal_mutarotase_sf_dom"/>
</dbReference>
<feature type="domain" description="Glycoside hydrolase family 38 central" evidence="5">
    <location>
        <begin position="523"/>
        <end position="601"/>
    </location>
</feature>
<dbReference type="Gene3D" id="3.20.110.10">
    <property type="entry name" value="Glycoside hydrolase 38, N terminal domain"/>
    <property type="match status" value="1"/>
</dbReference>
<dbReference type="InterPro" id="IPR041147">
    <property type="entry name" value="GH38_C"/>
</dbReference>
<dbReference type="GO" id="GO:0016787">
    <property type="term" value="F:hydrolase activity"/>
    <property type="evidence" value="ECO:0007669"/>
    <property type="project" value="UniProtKB-KW"/>
</dbReference>
<proteinExistence type="inferred from homology"/>
<keyword evidence="4" id="KW-0326">Glycosidase</keyword>
<evidence type="ECO:0000256" key="4">
    <source>
        <dbReference type="ARBA" id="ARBA00023295"/>
    </source>
</evidence>
<comment type="similarity">
    <text evidence="1">Belongs to the glycosyl hydrolase 38 family.</text>
</comment>
<dbReference type="InterPro" id="IPR037094">
    <property type="entry name" value="Glyco_hydro_38_cen_sf"/>
</dbReference>
<dbReference type="Pfam" id="PF17677">
    <property type="entry name" value="Glyco_hydro38C2"/>
    <property type="match status" value="1"/>
</dbReference>
<organism evidence="6 7">
    <name type="scientific">Gryllotalpicola daejeonensis</name>
    <dbReference type="NCBI Taxonomy" id="993087"/>
    <lineage>
        <taxon>Bacteria</taxon>
        <taxon>Bacillati</taxon>
        <taxon>Actinomycetota</taxon>
        <taxon>Actinomycetes</taxon>
        <taxon>Micrococcales</taxon>
        <taxon>Microbacteriaceae</taxon>
        <taxon>Gryllotalpicola</taxon>
    </lineage>
</organism>
<reference evidence="6" key="2">
    <citation type="submission" date="2023-12" db="EMBL/GenBank/DDBJ databases">
        <authorList>
            <person name="Sun Q."/>
            <person name="Inoue M."/>
        </authorList>
    </citation>
    <scope>NUCLEOTIDE SEQUENCE</scope>
    <source>
        <strain evidence="6">JCM 17590</strain>
    </source>
</reference>
<dbReference type="InterPro" id="IPR015341">
    <property type="entry name" value="Glyco_hydro_38_cen"/>
</dbReference>
<dbReference type="Gene3D" id="2.70.98.30">
    <property type="entry name" value="Golgi alpha-mannosidase II, domain 4"/>
    <property type="match status" value="1"/>
</dbReference>
<dbReference type="RefSeq" id="WP_344791146.1">
    <property type="nucleotide sequence ID" value="NZ_BAABBV010000001.1"/>
</dbReference>
<keyword evidence="3 6" id="KW-0378">Hydrolase</keyword>
<dbReference type="InterPro" id="IPR011330">
    <property type="entry name" value="Glyco_hydro/deAcase_b/a-brl"/>
</dbReference>
<dbReference type="PANTHER" id="PTHR46017:SF1">
    <property type="entry name" value="ALPHA-MANNOSIDASE 2C1"/>
    <property type="match status" value="1"/>
</dbReference>
<reference evidence="6" key="1">
    <citation type="journal article" date="2014" name="Int. J. Syst. Evol. Microbiol.">
        <title>Complete genome of a new Firmicutes species belonging to the dominant human colonic microbiota ('Ruminococcus bicirculans') reveals two chromosomes and a selective capacity to utilize plant glucans.</title>
        <authorList>
            <consortium name="NISC Comparative Sequencing Program"/>
            <person name="Wegmann U."/>
            <person name="Louis P."/>
            <person name="Goesmann A."/>
            <person name="Henrissat B."/>
            <person name="Duncan S.H."/>
            <person name="Flint H.J."/>
        </authorList>
    </citation>
    <scope>NUCLEOTIDE SEQUENCE</scope>
    <source>
        <strain evidence="6">JCM 17590</strain>
    </source>
</reference>
<dbReference type="InterPro" id="IPR000602">
    <property type="entry name" value="Glyco_hydro_38_N"/>
</dbReference>
<evidence type="ECO:0000313" key="6">
    <source>
        <dbReference type="EMBL" id="GAA4159900.1"/>
    </source>
</evidence>
<evidence type="ECO:0000256" key="3">
    <source>
        <dbReference type="ARBA" id="ARBA00022801"/>
    </source>
</evidence>
<dbReference type="EMBL" id="BAABBV010000001">
    <property type="protein sequence ID" value="GAA4159900.1"/>
    <property type="molecule type" value="Genomic_DNA"/>
</dbReference>
<evidence type="ECO:0000313" key="7">
    <source>
        <dbReference type="Proteomes" id="UP001415169"/>
    </source>
</evidence>
<dbReference type="Pfam" id="PF07748">
    <property type="entry name" value="Glyco_hydro_38C"/>
    <property type="match status" value="1"/>
</dbReference>
<dbReference type="SUPFAM" id="SSF88688">
    <property type="entry name" value="Families 57/38 glycoside transferase middle domain"/>
    <property type="match status" value="1"/>
</dbReference>
<protein>
    <submittedName>
        <fullName evidence="6">Glycoside hydrolase family 38 C-terminal domain-containing protein</fullName>
    </submittedName>
</protein>
<dbReference type="InterPro" id="IPR054723">
    <property type="entry name" value="Ams1-like_N"/>
</dbReference>
<dbReference type="Gene3D" id="1.20.1270.50">
    <property type="entry name" value="Glycoside hydrolase family 38, central domain"/>
    <property type="match status" value="1"/>
</dbReference>
<dbReference type="InterPro" id="IPR027291">
    <property type="entry name" value="Glyco_hydro_38_N_sf"/>
</dbReference>
<keyword evidence="7" id="KW-1185">Reference proteome</keyword>
<dbReference type="Pfam" id="PF09261">
    <property type="entry name" value="Alpha-mann_mid"/>
    <property type="match status" value="1"/>
</dbReference>
<dbReference type="SUPFAM" id="SSF74650">
    <property type="entry name" value="Galactose mutarotase-like"/>
    <property type="match status" value="1"/>
</dbReference>
<dbReference type="Gene3D" id="2.60.40.2220">
    <property type="match status" value="1"/>
</dbReference>
<gene>
    <name evidence="6" type="ORF">GCM10022286_15100</name>
</gene>
<dbReference type="SUPFAM" id="SSF88713">
    <property type="entry name" value="Glycoside hydrolase/deacetylase"/>
    <property type="match status" value="1"/>
</dbReference>
<dbReference type="CDD" id="cd10789">
    <property type="entry name" value="GH38N_AMII_ER_cytosolic"/>
    <property type="match status" value="1"/>
</dbReference>
<accession>A0ABP7ZJA7</accession>
<dbReference type="InterPro" id="IPR011682">
    <property type="entry name" value="Glyco_hydro_38_C"/>
</dbReference>